<evidence type="ECO:0000313" key="8">
    <source>
        <dbReference type="Proteomes" id="UP001549146"/>
    </source>
</evidence>
<comment type="caution">
    <text evidence="7">The sequence shown here is derived from an EMBL/GenBank/DDBJ whole genome shotgun (WGS) entry which is preliminary data.</text>
</comment>
<evidence type="ECO:0000259" key="6">
    <source>
        <dbReference type="PROSITE" id="PS51686"/>
    </source>
</evidence>
<dbReference type="EMBL" id="JBEPMO010000005">
    <property type="protein sequence ID" value="MET3731682.1"/>
    <property type="molecule type" value="Genomic_DNA"/>
</dbReference>
<dbReference type="GO" id="GO:0032259">
    <property type="term" value="P:methylation"/>
    <property type="evidence" value="ECO:0007669"/>
    <property type="project" value="UniProtKB-KW"/>
</dbReference>
<feature type="active site" description="Nucleophile" evidence="5">
    <location>
        <position position="355"/>
    </location>
</feature>
<reference evidence="7 8" key="1">
    <citation type="submission" date="2024-06" db="EMBL/GenBank/DDBJ databases">
        <title>Genomic Encyclopedia of Type Strains, Phase IV (KMG-IV): sequencing the most valuable type-strain genomes for metagenomic binning, comparative biology and taxonomic classification.</title>
        <authorList>
            <person name="Goeker M."/>
        </authorList>
    </citation>
    <scope>NUCLEOTIDE SEQUENCE [LARGE SCALE GENOMIC DNA]</scope>
    <source>
        <strain evidence="7 8">DSM 29388</strain>
    </source>
</reference>
<comment type="similarity">
    <text evidence="5">Belongs to the class I-like SAM-binding methyltransferase superfamily. RsmB/NOP family.</text>
</comment>
<keyword evidence="1 5" id="KW-0489">Methyltransferase</keyword>
<dbReference type="CDD" id="cd02440">
    <property type="entry name" value="AdoMet_MTases"/>
    <property type="match status" value="1"/>
</dbReference>
<feature type="binding site" evidence="5">
    <location>
        <position position="257"/>
    </location>
    <ligand>
        <name>S-adenosyl-L-methionine</name>
        <dbReference type="ChEBI" id="CHEBI:59789"/>
    </ligand>
</feature>
<comment type="caution">
    <text evidence="5">Lacks conserved residue(s) required for the propagation of feature annotation.</text>
</comment>
<keyword evidence="2 5" id="KW-0808">Transferase</keyword>
<evidence type="ECO:0000256" key="3">
    <source>
        <dbReference type="ARBA" id="ARBA00022691"/>
    </source>
</evidence>
<sequence length="402" mass="45876">MKILPYKNLFIGITETLHNVFFENKYADRELEKMLKSNRKWGSKDRAFIAETVYDTVRWKRMIEASMGKEVAPDNLWEFVGTWFVLEDEKLPFWDEFKKISAKDVLKRNHAATDGNFAIRESMPQWMYDLGLKELGKNQWHQEVETMNLPAPTVIRTNTLKTDRKALQKNLKDQGFLTEVLSKYPDALEMADKANIFKTDAFQAGLFEVQDAGSQLIAPYLNVQPGMRVIDACAGAGGKTLHLAAMMQNKGQIYALDIHEWKLQELKKRAKRAGAQNIQTKVIDSTKVIKKMEGTADRVLIDAPCSGLGVLSRNPDSKWKLTPEFIEDIKKIQAEILDSYSKMVKNGGALVYATCSILPSENQNQVQAFLANHPEFKLVREKQLFPSQTGYDGFYMAYLEKN</sequence>
<dbReference type="Gene3D" id="3.40.50.150">
    <property type="entry name" value="Vaccinia Virus protein VP39"/>
    <property type="match status" value="1"/>
</dbReference>
<keyword evidence="8" id="KW-1185">Reference proteome</keyword>
<dbReference type="InterPro" id="IPR029063">
    <property type="entry name" value="SAM-dependent_MTases_sf"/>
</dbReference>
<dbReference type="PROSITE" id="PS51686">
    <property type="entry name" value="SAM_MT_RSMB_NOP"/>
    <property type="match status" value="1"/>
</dbReference>
<name>A0ABV2LSZ0_9FLAO</name>
<accession>A0ABV2LSZ0</accession>
<dbReference type="Pfam" id="PF22458">
    <property type="entry name" value="RsmF-B_ferredox"/>
    <property type="match status" value="1"/>
</dbReference>
<dbReference type="Gene3D" id="3.30.70.1170">
    <property type="entry name" value="Sun protein, domain 3"/>
    <property type="match status" value="1"/>
</dbReference>
<evidence type="ECO:0000256" key="2">
    <source>
        <dbReference type="ARBA" id="ARBA00022679"/>
    </source>
</evidence>
<keyword evidence="4 5" id="KW-0694">RNA-binding</keyword>
<dbReference type="InterPro" id="IPR023267">
    <property type="entry name" value="RCMT"/>
</dbReference>
<dbReference type="EC" id="2.1.1.176" evidence="7"/>
<evidence type="ECO:0000256" key="4">
    <source>
        <dbReference type="ARBA" id="ARBA00022884"/>
    </source>
</evidence>
<feature type="binding site" evidence="5">
    <location>
        <position position="284"/>
    </location>
    <ligand>
        <name>S-adenosyl-L-methionine</name>
        <dbReference type="ChEBI" id="CHEBI:59789"/>
    </ligand>
</feature>
<dbReference type="RefSeq" id="WP_354508175.1">
    <property type="nucleotide sequence ID" value="NZ_JBEPMO010000005.1"/>
</dbReference>
<keyword evidence="3 5" id="KW-0949">S-adenosyl-L-methionine</keyword>
<evidence type="ECO:0000256" key="5">
    <source>
        <dbReference type="PROSITE-ProRule" id="PRU01023"/>
    </source>
</evidence>
<dbReference type="InterPro" id="IPR049560">
    <property type="entry name" value="MeTrfase_RsmB-F_NOP2_cat"/>
</dbReference>
<evidence type="ECO:0000256" key="1">
    <source>
        <dbReference type="ARBA" id="ARBA00022603"/>
    </source>
</evidence>
<dbReference type="InterPro" id="IPR054728">
    <property type="entry name" value="RsmB-like_ferredoxin"/>
</dbReference>
<gene>
    <name evidence="7" type="ORF">ABID46_001256</name>
</gene>
<dbReference type="Proteomes" id="UP001549146">
    <property type="component" value="Unassembled WGS sequence"/>
</dbReference>
<dbReference type="PANTHER" id="PTHR22807:SF53">
    <property type="entry name" value="RIBOSOMAL RNA SMALL SUBUNIT METHYLTRANSFERASE B-RELATED"/>
    <property type="match status" value="1"/>
</dbReference>
<feature type="domain" description="SAM-dependent MTase RsmB/NOP-type" evidence="6">
    <location>
        <begin position="143"/>
        <end position="402"/>
    </location>
</feature>
<organism evidence="7 8">
    <name type="scientific">Moheibacter stercoris</name>
    <dbReference type="NCBI Taxonomy" id="1628251"/>
    <lineage>
        <taxon>Bacteria</taxon>
        <taxon>Pseudomonadati</taxon>
        <taxon>Bacteroidota</taxon>
        <taxon>Flavobacteriia</taxon>
        <taxon>Flavobacteriales</taxon>
        <taxon>Weeksellaceae</taxon>
        <taxon>Moheibacter</taxon>
    </lineage>
</organism>
<dbReference type="InterPro" id="IPR001678">
    <property type="entry name" value="MeTrfase_RsmB-F_NOP2_dom"/>
</dbReference>
<dbReference type="PRINTS" id="PR02008">
    <property type="entry name" value="RCMTFAMILY"/>
</dbReference>
<dbReference type="GO" id="GO:0008168">
    <property type="term" value="F:methyltransferase activity"/>
    <property type="evidence" value="ECO:0007669"/>
    <property type="project" value="UniProtKB-KW"/>
</dbReference>
<dbReference type="Pfam" id="PF01189">
    <property type="entry name" value="Methyltr_RsmB-F"/>
    <property type="match status" value="1"/>
</dbReference>
<feature type="binding site" evidence="5">
    <location>
        <position position="302"/>
    </location>
    <ligand>
        <name>S-adenosyl-L-methionine</name>
        <dbReference type="ChEBI" id="CHEBI:59789"/>
    </ligand>
</feature>
<evidence type="ECO:0000313" key="7">
    <source>
        <dbReference type="EMBL" id="MET3731682.1"/>
    </source>
</evidence>
<proteinExistence type="inferred from homology"/>
<dbReference type="PANTHER" id="PTHR22807">
    <property type="entry name" value="NOP2 YEAST -RELATED NOL1/NOP2/FMU SUN DOMAIN-CONTAINING"/>
    <property type="match status" value="1"/>
</dbReference>
<protein>
    <submittedName>
        <fullName evidence="7">16S rRNA (Cytosine967-C5)-methyltransferase</fullName>
        <ecNumber evidence="7">2.1.1.176</ecNumber>
    </submittedName>
</protein>
<dbReference type="SUPFAM" id="SSF53335">
    <property type="entry name" value="S-adenosyl-L-methionine-dependent methyltransferases"/>
    <property type="match status" value="1"/>
</dbReference>